<proteinExistence type="predicted"/>
<dbReference type="Proteomes" id="UP000654947">
    <property type="component" value="Unassembled WGS sequence"/>
</dbReference>
<dbReference type="EMBL" id="BMXL01000006">
    <property type="protein sequence ID" value="GHD22862.1"/>
    <property type="molecule type" value="Genomic_DNA"/>
</dbReference>
<evidence type="ECO:0000313" key="3">
    <source>
        <dbReference type="Proteomes" id="UP000654947"/>
    </source>
</evidence>
<protein>
    <submittedName>
        <fullName evidence="2">Uncharacterized protein</fullName>
    </submittedName>
</protein>
<feature type="compositionally biased region" description="Polar residues" evidence="1">
    <location>
        <begin position="208"/>
        <end position="219"/>
    </location>
</feature>
<evidence type="ECO:0000256" key="1">
    <source>
        <dbReference type="SAM" id="MobiDB-lite"/>
    </source>
</evidence>
<name>A0A918XAW9_9ACTN</name>
<gene>
    <name evidence="2" type="ORF">GCM10007147_17630</name>
</gene>
<organism evidence="2 3">
    <name type="scientific">Nocardiopsis kunsanensis</name>
    <dbReference type="NCBI Taxonomy" id="141693"/>
    <lineage>
        <taxon>Bacteria</taxon>
        <taxon>Bacillati</taxon>
        <taxon>Actinomycetota</taxon>
        <taxon>Actinomycetes</taxon>
        <taxon>Streptosporangiales</taxon>
        <taxon>Nocardiopsidaceae</taxon>
        <taxon>Nocardiopsis</taxon>
    </lineage>
</organism>
<dbReference type="AlphaFoldDB" id="A0A918XAW9"/>
<keyword evidence="3" id="KW-1185">Reference proteome</keyword>
<sequence length="219" mass="22748">MIVGGVAGGAAVLLIAAVGVAVLSGSTTYGTLAEDRCEDILFEEDFSSFGGGASVNIDGEYEENGGIADSHVLECSVSYGSAENYEHAVQVLVEIHEAGSTGFEEAAEDMSDEVRDLESELEPGELGRPSGSSDLVDTTGDAMWEHSSLGDEGVVMAMPSAGEYMPDMAAAFFREENAFFGIFAGQPASDDFDPETGIADLEALGGQVHSSVQDVNESP</sequence>
<comment type="caution">
    <text evidence="2">The sequence shown here is derived from an EMBL/GenBank/DDBJ whole genome shotgun (WGS) entry which is preliminary data.</text>
</comment>
<feature type="region of interest" description="Disordered" evidence="1">
    <location>
        <begin position="191"/>
        <end position="219"/>
    </location>
</feature>
<accession>A0A918XAW9</accession>
<evidence type="ECO:0000313" key="2">
    <source>
        <dbReference type="EMBL" id="GHD22862.1"/>
    </source>
</evidence>
<dbReference type="RefSeq" id="WP_230479941.1">
    <property type="nucleotide sequence ID" value="NZ_BMXL01000006.1"/>
</dbReference>
<reference evidence="2 3" key="1">
    <citation type="journal article" date="2014" name="Int. J. Syst. Evol. Microbiol.">
        <title>Complete genome sequence of Corynebacterium casei LMG S-19264T (=DSM 44701T), isolated from a smear-ripened cheese.</title>
        <authorList>
            <consortium name="US DOE Joint Genome Institute (JGI-PGF)"/>
            <person name="Walter F."/>
            <person name="Albersmeier A."/>
            <person name="Kalinowski J."/>
            <person name="Ruckert C."/>
        </authorList>
    </citation>
    <scope>NUCLEOTIDE SEQUENCE [LARGE SCALE GENOMIC DNA]</scope>
    <source>
        <strain evidence="2 3">KCTC 19473</strain>
    </source>
</reference>